<keyword evidence="2" id="KW-0732">Signal</keyword>
<evidence type="ECO:0000313" key="4">
    <source>
        <dbReference type="Proteomes" id="UP000095256"/>
    </source>
</evidence>
<dbReference type="EMBL" id="MIEK01000027">
    <property type="protein sequence ID" value="OEH82161.1"/>
    <property type="molecule type" value="Genomic_DNA"/>
</dbReference>
<keyword evidence="4" id="KW-1185">Reference proteome</keyword>
<evidence type="ECO:0000256" key="1">
    <source>
        <dbReference type="SAM" id="MobiDB-lite"/>
    </source>
</evidence>
<accession>A0A1E5KWB7</accession>
<comment type="caution">
    <text evidence="3">The sequence shown here is derived from an EMBL/GenBank/DDBJ whole genome shotgun (WGS) entry which is preliminary data.</text>
</comment>
<organism evidence="3 4">
    <name type="scientific">Enterococcus rivorum</name>
    <dbReference type="NCBI Taxonomy" id="762845"/>
    <lineage>
        <taxon>Bacteria</taxon>
        <taxon>Bacillati</taxon>
        <taxon>Bacillota</taxon>
        <taxon>Bacilli</taxon>
        <taxon>Lactobacillales</taxon>
        <taxon>Enterococcaceae</taxon>
        <taxon>Enterococcus</taxon>
    </lineage>
</organism>
<protein>
    <recommendedName>
        <fullName evidence="5">WxL domain-containing protein</fullName>
    </recommendedName>
</protein>
<gene>
    <name evidence="3" type="ORF">BCR26_14275</name>
</gene>
<feature type="compositionally biased region" description="Polar residues" evidence="1">
    <location>
        <begin position="51"/>
        <end position="81"/>
    </location>
</feature>
<evidence type="ECO:0000313" key="3">
    <source>
        <dbReference type="EMBL" id="OEH82161.1"/>
    </source>
</evidence>
<dbReference type="RefSeq" id="WP_069698883.1">
    <property type="nucleotide sequence ID" value="NZ_JAGGMA010000049.1"/>
</dbReference>
<feature type="region of interest" description="Disordered" evidence="1">
    <location>
        <begin position="49"/>
        <end position="81"/>
    </location>
</feature>
<dbReference type="Proteomes" id="UP000095256">
    <property type="component" value="Unassembled WGS sequence"/>
</dbReference>
<evidence type="ECO:0000256" key="2">
    <source>
        <dbReference type="SAM" id="SignalP"/>
    </source>
</evidence>
<reference evidence="3 4" key="1">
    <citation type="submission" date="2016-09" db="EMBL/GenBank/DDBJ databases">
        <authorList>
            <person name="Capua I."/>
            <person name="De Benedictis P."/>
            <person name="Joannis T."/>
            <person name="Lombin L.H."/>
            <person name="Cattoli G."/>
        </authorList>
    </citation>
    <scope>NUCLEOTIDE SEQUENCE [LARGE SCALE GENOMIC DNA]</scope>
    <source>
        <strain evidence="3 4">LMG 25899</strain>
    </source>
</reference>
<feature type="signal peptide" evidence="2">
    <location>
        <begin position="1"/>
        <end position="27"/>
    </location>
</feature>
<proteinExistence type="predicted"/>
<name>A0A1E5KWB7_9ENTE</name>
<sequence>MKKVWQICTSMLLLQIVSLPFAISVRAQEVDTENKILSTEDSVFFLEGEGSSEQTNSLSSSGSINAKQNIPDTSKSNSNGETIASIFPDTMFAQVIADELANGDSNAPLT</sequence>
<feature type="chain" id="PRO_5009180506" description="WxL domain-containing protein" evidence="2">
    <location>
        <begin position="28"/>
        <end position="110"/>
    </location>
</feature>
<evidence type="ECO:0008006" key="5">
    <source>
        <dbReference type="Google" id="ProtNLM"/>
    </source>
</evidence>
<dbReference type="AlphaFoldDB" id="A0A1E5KWB7"/>